<proteinExistence type="inferred from homology"/>
<evidence type="ECO:0000256" key="11">
    <source>
        <dbReference type="ARBA" id="ARBA00022694"/>
    </source>
</evidence>
<dbReference type="NCBIfam" id="TIGR00088">
    <property type="entry name" value="trmD"/>
    <property type="match status" value="1"/>
</dbReference>
<sequence length="239" mass="27020">MKIDILTLFPEMFKGPFDERIVRRAQNKGLVEIKIHNLRNWAKDKRGTVDDRPYGGGVGMVMMAAPIVEAIDELKAQMSKLKTTTQNSKSKIILLSPRGKVWKQNLALEYSKLDNLILICGHYEGVDERVREFIDEEISIGDFILTGGELPAMVVIDSIVRLIPGVLEKPQATSLESFSHLTSHISHPMLEYPQYTHPEDFHGLKVPSVLLSGNHAEIEKWRGEKALKITKKSRPDLLK</sequence>
<comment type="similarity">
    <text evidence="3 15 17">Belongs to the RNA methyltransferase TrmD family.</text>
</comment>
<evidence type="ECO:0000256" key="12">
    <source>
        <dbReference type="ARBA" id="ARBA00029736"/>
    </source>
</evidence>
<organism evidence="19 20">
    <name type="scientific">Candidatus Shapirobacteria bacterium CG07_land_8_20_14_0_80_39_18</name>
    <dbReference type="NCBI Taxonomy" id="1974882"/>
    <lineage>
        <taxon>Bacteria</taxon>
        <taxon>Candidatus Shapironibacteriota</taxon>
    </lineage>
</organism>
<dbReference type="InterPro" id="IPR029026">
    <property type="entry name" value="tRNA_m1G_MTases_N"/>
</dbReference>
<reference evidence="20" key="1">
    <citation type="submission" date="2017-09" db="EMBL/GenBank/DDBJ databases">
        <title>Depth-based differentiation of microbial function through sediment-hosted aquifers and enrichment of novel symbionts in the deep terrestrial subsurface.</title>
        <authorList>
            <person name="Probst A.J."/>
            <person name="Ladd B."/>
            <person name="Jarett J.K."/>
            <person name="Geller-Mcgrath D.E."/>
            <person name="Sieber C.M.K."/>
            <person name="Emerson J.B."/>
            <person name="Anantharaman K."/>
            <person name="Thomas B.C."/>
            <person name="Malmstrom R."/>
            <person name="Stieglmeier M."/>
            <person name="Klingl A."/>
            <person name="Woyke T."/>
            <person name="Ryan C.M."/>
            <person name="Banfield J.F."/>
        </authorList>
    </citation>
    <scope>NUCLEOTIDE SEQUENCE [LARGE SCALE GENOMIC DNA]</scope>
</reference>
<evidence type="ECO:0000256" key="14">
    <source>
        <dbReference type="ARBA" id="ARBA00047783"/>
    </source>
</evidence>
<keyword evidence="8 15" id="KW-0489">Methyltransferase</keyword>
<dbReference type="PIRSF" id="PIRSF000386">
    <property type="entry name" value="tRNA_mtase"/>
    <property type="match status" value="1"/>
</dbReference>
<dbReference type="PANTHER" id="PTHR46417:SF1">
    <property type="entry name" value="TRNA (GUANINE-N(1)-)-METHYLTRANSFERASE"/>
    <property type="match status" value="1"/>
</dbReference>
<evidence type="ECO:0000256" key="5">
    <source>
        <dbReference type="ARBA" id="ARBA00012807"/>
    </source>
</evidence>
<keyword evidence="7 15" id="KW-0963">Cytoplasm</keyword>
<feature type="domain" description="tRNA methyltransferase TRMD/TRM10-type" evidence="18">
    <location>
        <begin position="1"/>
        <end position="239"/>
    </location>
</feature>
<dbReference type="InterPro" id="IPR023148">
    <property type="entry name" value="tRNA_m1G_MeTrfase_C_sf"/>
</dbReference>
<dbReference type="GO" id="GO:0005829">
    <property type="term" value="C:cytosol"/>
    <property type="evidence" value="ECO:0007669"/>
    <property type="project" value="TreeGrafter"/>
</dbReference>
<comment type="catalytic activity">
    <reaction evidence="14 15 17">
        <text>guanosine(37) in tRNA + S-adenosyl-L-methionine = N(1)-methylguanosine(37) in tRNA + S-adenosyl-L-homocysteine + H(+)</text>
        <dbReference type="Rhea" id="RHEA:36899"/>
        <dbReference type="Rhea" id="RHEA-COMP:10145"/>
        <dbReference type="Rhea" id="RHEA-COMP:10147"/>
        <dbReference type="ChEBI" id="CHEBI:15378"/>
        <dbReference type="ChEBI" id="CHEBI:57856"/>
        <dbReference type="ChEBI" id="CHEBI:59789"/>
        <dbReference type="ChEBI" id="CHEBI:73542"/>
        <dbReference type="ChEBI" id="CHEBI:74269"/>
        <dbReference type="EC" id="2.1.1.228"/>
    </reaction>
</comment>
<evidence type="ECO:0000256" key="15">
    <source>
        <dbReference type="HAMAP-Rule" id="MF_00605"/>
    </source>
</evidence>
<accession>A0A2M6YRK0</accession>
<comment type="subunit">
    <text evidence="4 15 17">Homodimer.</text>
</comment>
<dbReference type="PANTHER" id="PTHR46417">
    <property type="entry name" value="TRNA (GUANINE-N(1)-)-METHYLTRANSFERASE"/>
    <property type="match status" value="1"/>
</dbReference>
<feature type="binding site" evidence="15 16">
    <location>
        <begin position="140"/>
        <end position="145"/>
    </location>
    <ligand>
        <name>S-adenosyl-L-methionine</name>
        <dbReference type="ChEBI" id="CHEBI:59789"/>
    </ligand>
</feature>
<dbReference type="FunFam" id="3.40.1280.10:FF:000001">
    <property type="entry name" value="tRNA (guanine-N(1)-)-methyltransferase"/>
    <property type="match status" value="1"/>
</dbReference>
<dbReference type="EC" id="2.1.1.228" evidence="5 15"/>
<comment type="function">
    <text evidence="1 15 17">Specifically methylates guanosine-37 in various tRNAs.</text>
</comment>
<comment type="caution">
    <text evidence="19">The sequence shown here is derived from an EMBL/GenBank/DDBJ whole genome shotgun (WGS) entry which is preliminary data.</text>
</comment>
<dbReference type="InterPro" id="IPR016009">
    <property type="entry name" value="tRNA_MeTrfase_TRMD/TRM10"/>
</dbReference>
<protein>
    <recommendedName>
        <fullName evidence="6 15">tRNA (guanine-N(1)-)-methyltransferase</fullName>
        <ecNumber evidence="5 15">2.1.1.228</ecNumber>
    </recommendedName>
    <alternativeName>
        <fullName evidence="12 15">M1G-methyltransferase</fullName>
    </alternativeName>
    <alternativeName>
        <fullName evidence="13 15">tRNA [GM37] methyltransferase</fullName>
    </alternativeName>
</protein>
<evidence type="ECO:0000313" key="19">
    <source>
        <dbReference type="EMBL" id="PIU35334.1"/>
    </source>
</evidence>
<evidence type="ECO:0000256" key="3">
    <source>
        <dbReference type="ARBA" id="ARBA00007630"/>
    </source>
</evidence>
<dbReference type="GO" id="GO:0002939">
    <property type="term" value="P:tRNA N1-guanine methylation"/>
    <property type="evidence" value="ECO:0007669"/>
    <property type="project" value="TreeGrafter"/>
</dbReference>
<evidence type="ECO:0000256" key="10">
    <source>
        <dbReference type="ARBA" id="ARBA00022691"/>
    </source>
</evidence>
<dbReference type="CDD" id="cd18080">
    <property type="entry name" value="TrmD-like"/>
    <property type="match status" value="1"/>
</dbReference>
<evidence type="ECO:0000256" key="17">
    <source>
        <dbReference type="RuleBase" id="RU003464"/>
    </source>
</evidence>
<keyword evidence="9 15" id="KW-0808">Transferase</keyword>
<evidence type="ECO:0000259" key="18">
    <source>
        <dbReference type="Pfam" id="PF01746"/>
    </source>
</evidence>
<feature type="binding site" evidence="15 16">
    <location>
        <position position="121"/>
    </location>
    <ligand>
        <name>S-adenosyl-L-methionine</name>
        <dbReference type="ChEBI" id="CHEBI:59789"/>
    </ligand>
</feature>
<dbReference type="HAMAP" id="MF_00605">
    <property type="entry name" value="TrmD"/>
    <property type="match status" value="1"/>
</dbReference>
<dbReference type="SUPFAM" id="SSF75217">
    <property type="entry name" value="alpha/beta knot"/>
    <property type="match status" value="1"/>
</dbReference>
<gene>
    <name evidence="15" type="primary">trmD</name>
    <name evidence="19" type="ORF">COT03_01415</name>
</gene>
<keyword evidence="11 15" id="KW-0819">tRNA processing</keyword>
<evidence type="ECO:0000256" key="16">
    <source>
        <dbReference type="PIRSR" id="PIRSR000386-1"/>
    </source>
</evidence>
<dbReference type="Gene3D" id="3.40.1280.10">
    <property type="match status" value="1"/>
</dbReference>
<comment type="subcellular location">
    <subcellularLocation>
        <location evidence="2 15 17">Cytoplasm</location>
    </subcellularLocation>
</comment>
<dbReference type="AlphaFoldDB" id="A0A2M6YRK0"/>
<name>A0A2M6YRK0_9BACT</name>
<keyword evidence="10 15" id="KW-0949">S-adenosyl-L-methionine</keyword>
<dbReference type="InterPro" id="IPR029028">
    <property type="entry name" value="Alpha/beta_knot_MTases"/>
</dbReference>
<dbReference type="NCBIfam" id="NF000648">
    <property type="entry name" value="PRK00026.1"/>
    <property type="match status" value="1"/>
</dbReference>
<evidence type="ECO:0000256" key="9">
    <source>
        <dbReference type="ARBA" id="ARBA00022679"/>
    </source>
</evidence>
<evidence type="ECO:0000256" key="4">
    <source>
        <dbReference type="ARBA" id="ARBA00011738"/>
    </source>
</evidence>
<evidence type="ECO:0000256" key="13">
    <source>
        <dbReference type="ARBA" id="ARBA00033392"/>
    </source>
</evidence>
<evidence type="ECO:0000256" key="8">
    <source>
        <dbReference type="ARBA" id="ARBA00022603"/>
    </source>
</evidence>
<evidence type="ECO:0000256" key="2">
    <source>
        <dbReference type="ARBA" id="ARBA00004496"/>
    </source>
</evidence>
<dbReference type="EMBL" id="PEWZ01000073">
    <property type="protein sequence ID" value="PIU35334.1"/>
    <property type="molecule type" value="Genomic_DNA"/>
</dbReference>
<dbReference type="Proteomes" id="UP000229502">
    <property type="component" value="Unassembled WGS sequence"/>
</dbReference>
<evidence type="ECO:0000313" key="20">
    <source>
        <dbReference type="Proteomes" id="UP000229502"/>
    </source>
</evidence>
<evidence type="ECO:0000256" key="7">
    <source>
        <dbReference type="ARBA" id="ARBA00022490"/>
    </source>
</evidence>
<evidence type="ECO:0000256" key="1">
    <source>
        <dbReference type="ARBA" id="ARBA00002634"/>
    </source>
</evidence>
<dbReference type="InterPro" id="IPR002649">
    <property type="entry name" value="tRNA_m1G_MeTrfase_TrmD"/>
</dbReference>
<dbReference type="Gene3D" id="1.10.1270.20">
    <property type="entry name" value="tRNA(m1g37)methyltransferase, domain 2"/>
    <property type="match status" value="1"/>
</dbReference>
<dbReference type="Pfam" id="PF01746">
    <property type="entry name" value="tRNA_m1G_MT"/>
    <property type="match status" value="1"/>
</dbReference>
<dbReference type="GO" id="GO:0052906">
    <property type="term" value="F:tRNA (guanine(37)-N1)-methyltransferase activity"/>
    <property type="evidence" value="ECO:0007669"/>
    <property type="project" value="UniProtKB-UniRule"/>
</dbReference>
<evidence type="ECO:0000256" key="6">
    <source>
        <dbReference type="ARBA" id="ARBA00014679"/>
    </source>
</evidence>